<dbReference type="GO" id="GO:0005509">
    <property type="term" value="F:calcium ion binding"/>
    <property type="evidence" value="ECO:0007669"/>
    <property type="project" value="InterPro"/>
</dbReference>
<dbReference type="Pfam" id="PF00353">
    <property type="entry name" value="HemolysinCabind"/>
    <property type="match status" value="2"/>
</dbReference>
<dbReference type="RefSeq" id="WP_258195738.1">
    <property type="nucleotide sequence ID" value="NZ_QAOL01000023.1"/>
</dbReference>
<evidence type="ECO:0000256" key="1">
    <source>
        <dbReference type="ARBA" id="ARBA00022729"/>
    </source>
</evidence>
<dbReference type="InterPro" id="IPR018511">
    <property type="entry name" value="Hemolysin-typ_Ca-bd_CS"/>
</dbReference>
<protein>
    <submittedName>
        <fullName evidence="5">FG-GAP repeat protein</fullName>
    </submittedName>
</protein>
<dbReference type="PANTHER" id="PTHR23221:SF7">
    <property type="entry name" value="PHOSPHATIDYLINOSITOL-GLYCAN-SPECIFIC PHOSPHOLIPASE D"/>
    <property type="match status" value="1"/>
</dbReference>
<evidence type="ECO:0000313" key="5">
    <source>
        <dbReference type="EMBL" id="PTQ83591.1"/>
    </source>
</evidence>
<evidence type="ECO:0000256" key="3">
    <source>
        <dbReference type="ARBA" id="ARBA00022801"/>
    </source>
</evidence>
<dbReference type="GO" id="GO:0008305">
    <property type="term" value="C:integrin complex"/>
    <property type="evidence" value="ECO:0007669"/>
    <property type="project" value="InterPro"/>
</dbReference>
<evidence type="ECO:0000256" key="2">
    <source>
        <dbReference type="ARBA" id="ARBA00022737"/>
    </source>
</evidence>
<dbReference type="SUPFAM" id="SSF69318">
    <property type="entry name" value="Integrin alpha N-terminal domain"/>
    <property type="match status" value="4"/>
</dbReference>
<evidence type="ECO:0000256" key="4">
    <source>
        <dbReference type="ARBA" id="ARBA00023180"/>
    </source>
</evidence>
<dbReference type="GO" id="GO:0007155">
    <property type="term" value="P:cell adhesion"/>
    <property type="evidence" value="ECO:0007669"/>
    <property type="project" value="InterPro"/>
</dbReference>
<dbReference type="Pfam" id="PF01839">
    <property type="entry name" value="FG-GAP"/>
    <property type="match status" value="13"/>
</dbReference>
<evidence type="ECO:0000313" key="6">
    <source>
        <dbReference type="Proteomes" id="UP000244110"/>
    </source>
</evidence>
<comment type="caution">
    <text evidence="5">The sequence shown here is derived from an EMBL/GenBank/DDBJ whole genome shotgun (WGS) entry which is preliminary data.</text>
</comment>
<dbReference type="InterPro" id="IPR013519">
    <property type="entry name" value="Int_alpha_beta-p"/>
</dbReference>
<dbReference type="InterPro" id="IPR028994">
    <property type="entry name" value="Integrin_alpha_N"/>
</dbReference>
<dbReference type="EMBL" id="QAOL01000023">
    <property type="protein sequence ID" value="PTQ83591.1"/>
    <property type="molecule type" value="Genomic_DNA"/>
</dbReference>
<dbReference type="InterPro" id="IPR001343">
    <property type="entry name" value="Hemolysn_Ca-bd"/>
</dbReference>
<accession>A0A2T5IIG8</accession>
<dbReference type="PANTHER" id="PTHR23221">
    <property type="entry name" value="GLYCOSYLPHOSPHATIDYLINOSITOL PHOSPHOLIPASE D"/>
    <property type="match status" value="1"/>
</dbReference>
<keyword evidence="1" id="KW-0732">Signal</keyword>
<dbReference type="SUPFAM" id="SSF51120">
    <property type="entry name" value="beta-Roll"/>
    <property type="match status" value="1"/>
</dbReference>
<reference evidence="5 6" key="1">
    <citation type="submission" date="2018-04" db="EMBL/GenBank/DDBJ databases">
        <title>Active sludge and wastewater microbial communities from Klosterneuburg, Austria.</title>
        <authorList>
            <person name="Wagner M."/>
        </authorList>
    </citation>
    <scope>NUCLEOTIDE SEQUENCE [LARGE SCALE GENOMIC DNA]</scope>
    <source>
        <strain evidence="5 6">Nm4</strain>
    </source>
</reference>
<dbReference type="Proteomes" id="UP000244110">
    <property type="component" value="Unassembled WGS sequence"/>
</dbReference>
<dbReference type="GO" id="GO:0016787">
    <property type="term" value="F:hydrolase activity"/>
    <property type="evidence" value="ECO:0007669"/>
    <property type="project" value="UniProtKB-KW"/>
</dbReference>
<gene>
    <name evidence="5" type="ORF">C8R28_102326</name>
</gene>
<keyword evidence="2" id="KW-0677">Repeat</keyword>
<dbReference type="PROSITE" id="PS51470">
    <property type="entry name" value="FG_GAP"/>
    <property type="match status" value="10"/>
</dbReference>
<dbReference type="SMART" id="SM00191">
    <property type="entry name" value="Int_alpha"/>
    <property type="match status" value="21"/>
</dbReference>
<keyword evidence="4" id="KW-0325">Glycoprotein</keyword>
<dbReference type="InterPro" id="IPR011049">
    <property type="entry name" value="Serralysin-like_metalloprot_C"/>
</dbReference>
<name>A0A2T5IIG8_9PROT</name>
<proteinExistence type="predicted"/>
<sequence length="1785" mass="180809">MATQSINVADLDGEKGFAVVGARRRDSSGVFVSSAGDVNGDGFDDVIISDRYGYSYNSSSSYVVFGKAAGFDATLNLSSLDGANGFRLNGGQYGGSWISDAGDVNGDGFDDVIVGVPFNHSGYSFGYMVFGKAAGFDAAMNLSDLDGSNGFRLDGVPAYDNLGWSVSGAGDVNGDGVDDVIISTWDFNKEASYIVFGKLSGFDATMNLSTLDGSNGFRLDGAGYLVSGAGDVNGDGFDDVMVSSGLTHHVVFGKASGFDAAMHLSDLDGSNGFRLDSEAVYLNQGVFASDAGDVNGDGFDDLIIGNLTAALNGRDSGSSYVVFGKASGFDATMNLSDLDGNNGFRLDGATINDRSGSSVSGAGDVNGDGFNDLIIGASGANPDGSVTGSSYVVFGRATGFDAAMSLSGLDGDNNGFRIDGASFQDVLGQSVSGAGDMNGDGFDDLIVGAPYADSNGDDSGSSYIIFGRSEFTGGGVDFPAPPEVRPTTTSINLLSLDGSNGFRLDSTGYYMGGFSISSAGDMNGDGFDDMAISTFFEKYYEGSYVVFGKSSGFDPSMNLIELDGENGFRVNVATNDSSVEGIGDINGDGFDDVVVIEEARDNYYGNVVVNNAYIVFGKASGFSSRLDLSGLDGSNGFRLDDGTEHEFLGVSISGAGDVNGDGFDDFVIGNHAADPNGNSSGSTYVVFGNSSGFNATLSLSDLDGSNGFRLDGVTAGDGSGGSVSGVGDINGDGLDDVMIGAGGADPNGYLSGSSYVVFGKAAGFDAVMNLAVLDGQNGFRLNGAEGGDITSSVRTAGDVNGDGLNDALVSGRNSGSYVVFGKATGFDAAIELSDLDGSNGFHVSEAGLVISVSSAGDVNGDGFDDLIIGNPSAAPNGDDSGSSYVMFGKASGFEDEIKLSDLDSTNSVRLDGVAARDRSGVSVSTAGDVNSDGFDDLMVSAPDTNVNNDNSGSVYVIFGTSQFNGVVTYVGLPETDDVFTGTAAAEHFDPSDGNDLLIGGGGADVIYGGIDDDIIRVSDLDFQLIDGGSGNDTLGLDGSGMNLDLANTQGKISGIETIDLSGKGNNTLTLNTAGLLALPSDTPGALIVKGDIGDEVTVSGNRWVDGGIQDSFHTYMQNGAVLKVDTAVRVDFSDVGIINLSSLNGSNGFRMDGVGARDELGRLVSDAGDVNGDGFDDLMVGTPFADSNGLSSGSSYVVFGKAAGFEGIMNLSELDGNNGFRLDGIKNGDWSSDSFSNAGDVNGDGFDDLIIGAYRAGNSSGSSYVVFGKASGFDAAMNLSDLDGSNGFRLNGVAAGDDSGRSVSGAGDVNGDGFDDLLIGASRADPNGSSSGSIYVVFGKASGFGSTMNLSDLDGNNGFRLDGVKDRGYAGTSVSGTGDVNGDGLDDLLVGGLSSNYVVFGKTSGFDATMNLSDLEGSNGFHLDGPGRSASISSAGDVNGDGFDDLVIGYPFASLSGSNIGATCVVFGKASGFDASMNLSNLDGSNGFRVDGVVEYDFLGRSVSNAGDVNGDGFDDLIIGAAGSPNGIPGAGSSYVLFGKASGFEAVFNVSNLGGTNGFRLDGVAAGDGSGGSVSAAGDVNGDGFDDLLIGAPNAAPNGRYSGSSYVIFGRSDFAGDEVDFPGTPGDDIFTGTSAAESFEGGDGNDRMIGRGGADSFDGGAGNDYIRILGDDFQHVDGGTGTDTLGFAGSGFNLDLSSVIDNIRGIETIALYGVGDNTLTLTAQDVIDLSQETDTLKVKGNEGDSVVGLSSGWTDGGVHGNFHAYTQGEAVLLVGVDVTTDFPIG</sequence>
<organism evidence="5 6">
    <name type="scientific">Nitrosomonas ureae</name>
    <dbReference type="NCBI Taxonomy" id="44577"/>
    <lineage>
        <taxon>Bacteria</taxon>
        <taxon>Pseudomonadati</taxon>
        <taxon>Pseudomonadota</taxon>
        <taxon>Betaproteobacteria</taxon>
        <taxon>Nitrosomonadales</taxon>
        <taxon>Nitrosomonadaceae</taxon>
        <taxon>Nitrosomonas</taxon>
    </lineage>
</organism>
<dbReference type="Gene3D" id="2.130.10.130">
    <property type="entry name" value="Integrin alpha, N-terminal"/>
    <property type="match status" value="11"/>
</dbReference>
<dbReference type="PRINTS" id="PR01185">
    <property type="entry name" value="INTEGRINA"/>
</dbReference>
<dbReference type="InterPro" id="IPR000413">
    <property type="entry name" value="Integrin_alpha"/>
</dbReference>
<dbReference type="PROSITE" id="PS00330">
    <property type="entry name" value="HEMOLYSIN_CALCIUM"/>
    <property type="match status" value="1"/>
</dbReference>
<keyword evidence="3" id="KW-0378">Hydrolase</keyword>
<dbReference type="InterPro" id="IPR013517">
    <property type="entry name" value="FG-GAP"/>
</dbReference>